<evidence type="ECO:0000256" key="4">
    <source>
        <dbReference type="ARBA" id="ARBA00066616"/>
    </source>
</evidence>
<dbReference type="Gene3D" id="3.40.50.12780">
    <property type="entry name" value="N-terminal domain of ligase-like"/>
    <property type="match status" value="1"/>
</dbReference>
<evidence type="ECO:0000313" key="9">
    <source>
        <dbReference type="Proteomes" id="UP000279959"/>
    </source>
</evidence>
<feature type="domain" description="AMP-binding enzyme C-terminal" evidence="7">
    <location>
        <begin position="430"/>
        <end position="505"/>
    </location>
</feature>
<feature type="domain" description="AMP-dependent synthetase/ligase" evidence="6">
    <location>
        <begin position="18"/>
        <end position="380"/>
    </location>
</feature>
<reference evidence="8 9" key="1">
    <citation type="submission" date="2018-05" db="EMBL/GenBank/DDBJ databases">
        <title>Complete Genome Sequence of the Nonylphenol-Degrading Bacterium Sphingobium amiense DSM 16289T.</title>
        <authorList>
            <person name="Ootsuka M."/>
            <person name="Nishizawa T."/>
            <person name="Ohta H."/>
        </authorList>
    </citation>
    <scope>NUCLEOTIDE SEQUENCE [LARGE SCALE GENOMIC DNA]</scope>
    <source>
        <strain evidence="8 9">DSM 16289</strain>
    </source>
</reference>
<gene>
    <name evidence="8" type="ORF">SAMIE_1031560</name>
</gene>
<name>A0A494WFL6_9SPHN</name>
<dbReference type="GO" id="GO:0016877">
    <property type="term" value="F:ligase activity, forming carbon-sulfur bonds"/>
    <property type="evidence" value="ECO:0007669"/>
    <property type="project" value="UniProtKB-ARBA"/>
</dbReference>
<dbReference type="PROSITE" id="PS00455">
    <property type="entry name" value="AMP_BINDING"/>
    <property type="match status" value="1"/>
</dbReference>
<dbReference type="FunFam" id="3.30.300.30:FF:000008">
    <property type="entry name" value="2,3-dihydroxybenzoate-AMP ligase"/>
    <property type="match status" value="1"/>
</dbReference>
<sequence>MIGERFGMRLIDYLDKGAELGRDAPCIVQGDQRWSYSEVIERTHQIACACARAGFGKGSKAAVLSPNEPDTLMSILGILRAEMIWLPINPRYTLDDITELLHRFDCELLIVHPSFEPAIDQIRAVAPGIRLILTLGEGNDVVASLEGWLEPPGSRHEGSAPNAEDVCAIMTTGGTTGRPKGVLQTNRGFETYVANHIATMGHDERPKYLVVAPLTHAAGFMCFSMLARGGTIFIAVGTEPRTVADAMSHHGITDLFAPPTLIYTMLADPEIRAMRFPALKCLLYGAAPMSVEKLREALEWLGPVMYQGFAQVEAIMICTVLRPQDHFIDGQIAGPERLSSCGRPAPFVMMAVMNEEGELLPDGSVGEIVVRSGNVMLGYYKDPAASAEASRFGWHHTGDIGFRDEEGFYHLVDRARDMIISGGYNIYPSEIEQVLWGHPAVQDCAVVGAPDPKWGEAVTAVVQLKAGETVDAAELVSLCRIRVGSIKAPKTILFWPELPRSPVGKVLKRDIRDKLWAGQARRI</sequence>
<dbReference type="InterPro" id="IPR020845">
    <property type="entry name" value="AMP-binding_CS"/>
</dbReference>
<comment type="similarity">
    <text evidence="1">Belongs to the ATP-dependent AMP-binding enzyme family.</text>
</comment>
<proteinExistence type="inferred from homology"/>
<dbReference type="InterPro" id="IPR045851">
    <property type="entry name" value="AMP-bd_C_sf"/>
</dbReference>
<dbReference type="Proteomes" id="UP000279959">
    <property type="component" value="Chromosome"/>
</dbReference>
<dbReference type="EC" id="6.2.1.44" evidence="4"/>
<evidence type="ECO:0000259" key="7">
    <source>
        <dbReference type="Pfam" id="PF13193"/>
    </source>
</evidence>
<dbReference type="EMBL" id="AP018664">
    <property type="protein sequence ID" value="BBD99655.1"/>
    <property type="molecule type" value="Genomic_DNA"/>
</dbReference>
<dbReference type="InterPro" id="IPR000873">
    <property type="entry name" value="AMP-dep_synth/lig_dom"/>
</dbReference>
<dbReference type="InterPro" id="IPR042099">
    <property type="entry name" value="ANL_N_sf"/>
</dbReference>
<evidence type="ECO:0000256" key="3">
    <source>
        <dbReference type="ARBA" id="ARBA00051915"/>
    </source>
</evidence>
<dbReference type="Pfam" id="PF00501">
    <property type="entry name" value="AMP-binding"/>
    <property type="match status" value="1"/>
</dbReference>
<accession>A0A494WFL6</accession>
<evidence type="ECO:0000256" key="1">
    <source>
        <dbReference type="ARBA" id="ARBA00006432"/>
    </source>
</evidence>
<keyword evidence="2" id="KW-0436">Ligase</keyword>
<dbReference type="PANTHER" id="PTHR43767">
    <property type="entry name" value="LONG-CHAIN-FATTY-ACID--COA LIGASE"/>
    <property type="match status" value="1"/>
</dbReference>
<comment type="catalytic activity">
    <reaction evidence="3">
        <text>3-(methylsulfanyl)propanoate + ATP + CoA = 3-(methylsulfanyl)propanoyl-CoA + AMP + diphosphate</text>
        <dbReference type="Rhea" id="RHEA:43052"/>
        <dbReference type="ChEBI" id="CHEBI:30616"/>
        <dbReference type="ChEBI" id="CHEBI:33019"/>
        <dbReference type="ChEBI" id="CHEBI:49016"/>
        <dbReference type="ChEBI" id="CHEBI:57287"/>
        <dbReference type="ChEBI" id="CHEBI:82815"/>
        <dbReference type="ChEBI" id="CHEBI:456215"/>
        <dbReference type="EC" id="6.2.1.44"/>
    </reaction>
    <physiologicalReaction direction="left-to-right" evidence="3">
        <dbReference type="Rhea" id="RHEA:43053"/>
    </physiologicalReaction>
</comment>
<dbReference type="SUPFAM" id="SSF56801">
    <property type="entry name" value="Acetyl-CoA synthetase-like"/>
    <property type="match status" value="1"/>
</dbReference>
<organism evidence="8 9">
    <name type="scientific">Sphingobium amiense</name>
    <dbReference type="NCBI Taxonomy" id="135719"/>
    <lineage>
        <taxon>Bacteria</taxon>
        <taxon>Pseudomonadati</taxon>
        <taxon>Pseudomonadota</taxon>
        <taxon>Alphaproteobacteria</taxon>
        <taxon>Sphingomonadales</taxon>
        <taxon>Sphingomonadaceae</taxon>
        <taxon>Sphingobium</taxon>
    </lineage>
</organism>
<dbReference type="Gene3D" id="3.30.300.30">
    <property type="match status" value="1"/>
</dbReference>
<protein>
    <recommendedName>
        <fullName evidence="5">3-methylmercaptopropionyl-CoA ligase</fullName>
        <ecNumber evidence="4">6.2.1.44</ecNumber>
    </recommendedName>
</protein>
<evidence type="ECO:0000313" key="8">
    <source>
        <dbReference type="EMBL" id="BBD99655.1"/>
    </source>
</evidence>
<evidence type="ECO:0000256" key="5">
    <source>
        <dbReference type="ARBA" id="ARBA00067668"/>
    </source>
</evidence>
<keyword evidence="9" id="KW-1185">Reference proteome</keyword>
<dbReference type="AlphaFoldDB" id="A0A494WFL6"/>
<evidence type="ECO:0000259" key="6">
    <source>
        <dbReference type="Pfam" id="PF00501"/>
    </source>
</evidence>
<dbReference type="InterPro" id="IPR025110">
    <property type="entry name" value="AMP-bd_C"/>
</dbReference>
<dbReference type="InterPro" id="IPR050237">
    <property type="entry name" value="ATP-dep_AMP-bd_enzyme"/>
</dbReference>
<dbReference type="KEGG" id="sami:SAMIE_1031560"/>
<dbReference type="PANTHER" id="PTHR43767:SF7">
    <property type="entry name" value="MEDIUM_LONG-CHAIN-FATTY-ACID--COA LIGASE FADD8"/>
    <property type="match status" value="1"/>
</dbReference>
<dbReference type="Pfam" id="PF13193">
    <property type="entry name" value="AMP-binding_C"/>
    <property type="match status" value="1"/>
</dbReference>
<evidence type="ECO:0000256" key="2">
    <source>
        <dbReference type="ARBA" id="ARBA00022598"/>
    </source>
</evidence>